<proteinExistence type="inferred from homology"/>
<dbReference type="InterPro" id="IPR001278">
    <property type="entry name" value="Arg-tRNA-ligase"/>
</dbReference>
<dbReference type="CDD" id="cd00671">
    <property type="entry name" value="ArgRS_core"/>
    <property type="match status" value="1"/>
</dbReference>
<dbReference type="Pfam" id="PF03485">
    <property type="entry name" value="Arg_tRNA_synt_N"/>
    <property type="match status" value="1"/>
</dbReference>
<comment type="subunit">
    <text evidence="9">Monomer.</text>
</comment>
<keyword evidence="14" id="KW-1185">Reference proteome</keyword>
<dbReference type="InterPro" id="IPR014729">
    <property type="entry name" value="Rossmann-like_a/b/a_fold"/>
</dbReference>
<dbReference type="SUPFAM" id="SSF47323">
    <property type="entry name" value="Anticodon-binding domain of a subclass of class I aminoacyl-tRNA synthetases"/>
    <property type="match status" value="1"/>
</dbReference>
<dbReference type="Gene3D" id="3.30.1360.70">
    <property type="entry name" value="Arginyl tRNA synthetase N-terminal domain"/>
    <property type="match status" value="1"/>
</dbReference>
<feature type="domain" description="Arginyl tRNA synthetase N-terminal" evidence="12">
    <location>
        <begin position="6"/>
        <end position="94"/>
    </location>
</feature>
<evidence type="ECO:0000256" key="1">
    <source>
        <dbReference type="ARBA" id="ARBA00005594"/>
    </source>
</evidence>
<comment type="subcellular location">
    <subcellularLocation>
        <location evidence="9">Cytoplasm</location>
    </subcellularLocation>
</comment>
<dbReference type="SMART" id="SM00836">
    <property type="entry name" value="DALR_1"/>
    <property type="match status" value="1"/>
</dbReference>
<evidence type="ECO:0000256" key="3">
    <source>
        <dbReference type="ARBA" id="ARBA00022598"/>
    </source>
</evidence>
<name>A0ABY1JCC7_9BACT</name>
<keyword evidence="4 9" id="KW-0547">Nucleotide-binding</keyword>
<dbReference type="SUPFAM" id="SSF52374">
    <property type="entry name" value="Nucleotidylyl transferase"/>
    <property type="match status" value="1"/>
</dbReference>
<dbReference type="PANTHER" id="PTHR11956:SF5">
    <property type="entry name" value="ARGININE--TRNA LIGASE, CYTOPLASMIC"/>
    <property type="match status" value="1"/>
</dbReference>
<dbReference type="InterPro" id="IPR009080">
    <property type="entry name" value="tRNAsynth_Ia_anticodon-bd"/>
</dbReference>
<dbReference type="InterPro" id="IPR036695">
    <property type="entry name" value="Arg-tRNA-synth_N_sf"/>
</dbReference>
<evidence type="ECO:0000313" key="13">
    <source>
        <dbReference type="EMBL" id="SIN65300.1"/>
    </source>
</evidence>
<evidence type="ECO:0000256" key="6">
    <source>
        <dbReference type="ARBA" id="ARBA00022917"/>
    </source>
</evidence>
<evidence type="ECO:0000256" key="9">
    <source>
        <dbReference type="HAMAP-Rule" id="MF_00123"/>
    </source>
</evidence>
<dbReference type="HAMAP" id="MF_00123">
    <property type="entry name" value="Arg_tRNA_synth"/>
    <property type="match status" value="1"/>
</dbReference>
<dbReference type="SMART" id="SM01016">
    <property type="entry name" value="Arg_tRNA_synt_N"/>
    <property type="match status" value="1"/>
</dbReference>
<dbReference type="Pfam" id="PF00750">
    <property type="entry name" value="tRNA-synt_1d"/>
    <property type="match status" value="1"/>
</dbReference>
<keyword evidence="3 9" id="KW-0436">Ligase</keyword>
<gene>
    <name evidence="9" type="primary">argS</name>
    <name evidence="13" type="ORF">SAMN05444368_0742</name>
</gene>
<sequence>MTDVESFIRNLISQAIRSTAEDEGLAVPEGMEVIIERPRRENQGDYATNVAMLLSRHWGIKPRDVAAKIVSHIDKGDYVDKVEIAGPGFINFFLSDAWMANLIKEILRKGNDYGKADVGKGKKAQVEFVSANPTGPLHIGHGRGAVVGDVTASVLSFAGWYVEREYYINDAGLQMKMLGKSVQSRYFEILGRPEEAPFPEDGYKGDYIYEIAQEIIDREGDKFLHVPLDESLGYFKDFAVKVILDGIKRDLEDFRVRFDVWFSEKSLYERGLIEEMVNFLKERGLAYEKDGAIWYRSTQFGDEKDRVLIRSTGEPTYFASDVAYHKDKFDRGFDLVIDVWGADHHGYVPRMKAAVQALGKSPDALQILLIQFVSLIKDGKMVPMSTRSGQFVTLREIMDEVGVDAMRYFFLMRKCDSHLDFDIDLAKSASTDNPVYYVQYASARIHSIFKEAASRGIDMADPEKVDFSVLVTEEEKALVKCLARFPEEILKAANELAPHIIVYYVYDLAKAFHSFYNAHRVLGEERPLTDARLLLVRAVQIVLLNVLQLLKINAPEAM</sequence>
<comment type="catalytic activity">
    <reaction evidence="8 9">
        <text>tRNA(Arg) + L-arginine + ATP = L-arginyl-tRNA(Arg) + AMP + diphosphate</text>
        <dbReference type="Rhea" id="RHEA:20301"/>
        <dbReference type="Rhea" id="RHEA-COMP:9658"/>
        <dbReference type="Rhea" id="RHEA-COMP:9673"/>
        <dbReference type="ChEBI" id="CHEBI:30616"/>
        <dbReference type="ChEBI" id="CHEBI:32682"/>
        <dbReference type="ChEBI" id="CHEBI:33019"/>
        <dbReference type="ChEBI" id="CHEBI:78442"/>
        <dbReference type="ChEBI" id="CHEBI:78513"/>
        <dbReference type="ChEBI" id="CHEBI:456215"/>
        <dbReference type="EC" id="6.1.1.19"/>
    </reaction>
</comment>
<evidence type="ECO:0000313" key="14">
    <source>
        <dbReference type="Proteomes" id="UP000185093"/>
    </source>
</evidence>
<reference evidence="13 14" key="1">
    <citation type="submission" date="2016-11" db="EMBL/GenBank/DDBJ databases">
        <authorList>
            <person name="Varghese N."/>
            <person name="Submissions S."/>
        </authorList>
    </citation>
    <scope>NUCLEOTIDE SEQUENCE [LARGE SCALE GENOMIC DNA]</scope>
    <source>
        <strain evidence="13 14">DSM 20664</strain>
    </source>
</reference>
<dbReference type="InterPro" id="IPR005148">
    <property type="entry name" value="Arg-tRNA-synth_N"/>
</dbReference>
<evidence type="ECO:0000256" key="5">
    <source>
        <dbReference type="ARBA" id="ARBA00022840"/>
    </source>
</evidence>
<accession>A0ABY1JCC7</accession>
<dbReference type="SUPFAM" id="SSF55190">
    <property type="entry name" value="Arginyl-tRNA synthetase (ArgRS), N-terminal 'additional' domain"/>
    <property type="match status" value="1"/>
</dbReference>
<dbReference type="InterPro" id="IPR008909">
    <property type="entry name" value="DALR_anticod-bd"/>
</dbReference>
<dbReference type="Pfam" id="PF05746">
    <property type="entry name" value="DALR_1"/>
    <property type="match status" value="1"/>
</dbReference>
<evidence type="ECO:0000256" key="2">
    <source>
        <dbReference type="ARBA" id="ARBA00022490"/>
    </source>
</evidence>
<keyword evidence="2 9" id="KW-0963">Cytoplasm</keyword>
<dbReference type="CDD" id="cd07956">
    <property type="entry name" value="Anticodon_Ia_Arg"/>
    <property type="match status" value="1"/>
</dbReference>
<protein>
    <recommendedName>
        <fullName evidence="9">Arginine--tRNA ligase</fullName>
        <ecNumber evidence="9">6.1.1.19</ecNumber>
    </recommendedName>
    <alternativeName>
        <fullName evidence="9">Arginyl-tRNA synthetase</fullName>
        <shortName evidence="9">ArgRS</shortName>
    </alternativeName>
</protein>
<dbReference type="PANTHER" id="PTHR11956">
    <property type="entry name" value="ARGINYL-TRNA SYNTHETASE"/>
    <property type="match status" value="1"/>
</dbReference>
<comment type="caution">
    <text evidence="13">The sequence shown here is derived from an EMBL/GenBank/DDBJ whole genome shotgun (WGS) entry which is preliminary data.</text>
</comment>
<keyword evidence="7 9" id="KW-0030">Aminoacyl-tRNA synthetase</keyword>
<evidence type="ECO:0000256" key="8">
    <source>
        <dbReference type="ARBA" id="ARBA00049339"/>
    </source>
</evidence>
<evidence type="ECO:0000259" key="11">
    <source>
        <dbReference type="SMART" id="SM00836"/>
    </source>
</evidence>
<dbReference type="Gene3D" id="3.40.50.620">
    <property type="entry name" value="HUPs"/>
    <property type="match status" value="1"/>
</dbReference>
<comment type="similarity">
    <text evidence="1 9 10">Belongs to the class-I aminoacyl-tRNA synthetase family.</text>
</comment>
<evidence type="ECO:0000256" key="10">
    <source>
        <dbReference type="RuleBase" id="RU363038"/>
    </source>
</evidence>
<dbReference type="NCBIfam" id="TIGR00456">
    <property type="entry name" value="argS"/>
    <property type="match status" value="1"/>
</dbReference>
<dbReference type="EMBL" id="FSQZ01000001">
    <property type="protein sequence ID" value="SIN65300.1"/>
    <property type="molecule type" value="Genomic_DNA"/>
</dbReference>
<keyword evidence="5 9" id="KW-0067">ATP-binding</keyword>
<evidence type="ECO:0000256" key="4">
    <source>
        <dbReference type="ARBA" id="ARBA00022741"/>
    </source>
</evidence>
<keyword evidence="6 9" id="KW-0648">Protein biosynthesis</keyword>
<dbReference type="Proteomes" id="UP000185093">
    <property type="component" value="Unassembled WGS sequence"/>
</dbReference>
<dbReference type="InterPro" id="IPR001412">
    <property type="entry name" value="aa-tRNA-synth_I_CS"/>
</dbReference>
<evidence type="ECO:0000256" key="7">
    <source>
        <dbReference type="ARBA" id="ARBA00023146"/>
    </source>
</evidence>
<dbReference type="InterPro" id="IPR035684">
    <property type="entry name" value="ArgRS_core"/>
</dbReference>
<evidence type="ECO:0000259" key="12">
    <source>
        <dbReference type="SMART" id="SM01016"/>
    </source>
</evidence>
<dbReference type="EC" id="6.1.1.19" evidence="9"/>
<dbReference type="Gene3D" id="1.10.730.10">
    <property type="entry name" value="Isoleucyl-tRNA Synthetase, Domain 1"/>
    <property type="match status" value="1"/>
</dbReference>
<feature type="short sequence motif" description="'HIGH' region" evidence="9">
    <location>
        <begin position="131"/>
        <end position="141"/>
    </location>
</feature>
<dbReference type="PRINTS" id="PR01038">
    <property type="entry name" value="TRNASYNTHARG"/>
</dbReference>
<organism evidence="13 14">
    <name type="scientific">Acetomicrobium flavidum</name>
    <dbReference type="NCBI Taxonomy" id="49896"/>
    <lineage>
        <taxon>Bacteria</taxon>
        <taxon>Thermotogati</taxon>
        <taxon>Synergistota</taxon>
        <taxon>Synergistia</taxon>
        <taxon>Synergistales</taxon>
        <taxon>Acetomicrobiaceae</taxon>
        <taxon>Acetomicrobium</taxon>
    </lineage>
</organism>
<dbReference type="PROSITE" id="PS00178">
    <property type="entry name" value="AA_TRNA_LIGASE_I"/>
    <property type="match status" value="1"/>
</dbReference>
<dbReference type="RefSeq" id="WP_074199299.1">
    <property type="nucleotide sequence ID" value="NZ_FSQZ01000001.1"/>
</dbReference>
<feature type="domain" description="DALR anticodon binding" evidence="11">
    <location>
        <begin position="438"/>
        <end position="558"/>
    </location>
</feature>